<dbReference type="Gene3D" id="2.60.40.380">
    <property type="entry name" value="Purple acid phosphatase-like, N-terminal"/>
    <property type="match status" value="1"/>
</dbReference>
<dbReference type="InterPro" id="IPR018946">
    <property type="entry name" value="PhoD-like_MPP"/>
</dbReference>
<feature type="domain" description="PhoD-like phosphatase metallophosphatase" evidence="2">
    <location>
        <begin position="155"/>
        <end position="559"/>
    </location>
</feature>
<evidence type="ECO:0000313" key="4">
    <source>
        <dbReference type="EMBL" id="MEM0576201.1"/>
    </source>
</evidence>
<dbReference type="Gene3D" id="3.60.21.70">
    <property type="entry name" value="PhoD-like phosphatase"/>
    <property type="match status" value="1"/>
</dbReference>
<protein>
    <submittedName>
        <fullName evidence="4">Alkaline phosphatase D family protein</fullName>
        <ecNumber evidence="4">3.1.-.-</ecNumber>
    </submittedName>
</protein>
<organism evidence="4 5">
    <name type="scientific">Flavobacterium polysaccharolyticum</name>
    <dbReference type="NCBI Taxonomy" id="3133148"/>
    <lineage>
        <taxon>Bacteria</taxon>
        <taxon>Pseudomonadati</taxon>
        <taxon>Bacteroidota</taxon>
        <taxon>Flavobacteriia</taxon>
        <taxon>Flavobacteriales</taxon>
        <taxon>Flavobacteriaceae</taxon>
        <taxon>Flavobacterium</taxon>
    </lineage>
</organism>
<dbReference type="PANTHER" id="PTHR43606:SF2">
    <property type="entry name" value="ALKALINE PHOSPHATASE FAMILY PROTEIN (AFU_ORTHOLOGUE AFUA_5G03860)"/>
    <property type="match status" value="1"/>
</dbReference>
<feature type="chain" id="PRO_5047300072" evidence="1">
    <location>
        <begin position="25"/>
        <end position="581"/>
    </location>
</feature>
<dbReference type="PANTHER" id="PTHR43606">
    <property type="entry name" value="PHOSPHATASE, PUTATIVE (AFU_ORTHOLOGUE AFUA_6G08710)-RELATED"/>
    <property type="match status" value="1"/>
</dbReference>
<keyword evidence="4" id="KW-0378">Hydrolase</keyword>
<feature type="domain" description="Phospholipase D N-terminal" evidence="3">
    <location>
        <begin position="53"/>
        <end position="142"/>
    </location>
</feature>
<dbReference type="EMBL" id="JBCGDP010000005">
    <property type="protein sequence ID" value="MEM0576201.1"/>
    <property type="molecule type" value="Genomic_DNA"/>
</dbReference>
<keyword evidence="1" id="KW-0732">Signal</keyword>
<dbReference type="InterPro" id="IPR029052">
    <property type="entry name" value="Metallo-depent_PP-like"/>
</dbReference>
<name>A0ABU9NPB7_9FLAO</name>
<gene>
    <name evidence="4" type="ORF">WFZ86_06805</name>
</gene>
<dbReference type="InterPro" id="IPR032093">
    <property type="entry name" value="PhoD_N"/>
</dbReference>
<dbReference type="InterPro" id="IPR038607">
    <property type="entry name" value="PhoD-like_sf"/>
</dbReference>
<proteinExistence type="predicted"/>
<dbReference type="EC" id="3.1.-.-" evidence="4"/>
<sequence length="581" mass="64190">MMKSNFSRRSFLKNSLLFSGGVLLAPNFISCSKDDEPINQAPTDLKLSNFNEGVASFDPTATSIILWTRYAASKNGSVNLSWEISADAKFSQVLRQGKVVTDESRDFTIAVDVQGLPSNKAFYYRFYNVATKEVSVIGETITLPSISDSISQVKMAVCSCANFAAGLFTVYEAMAKSDVDVIVHLGDYIYEYGAGEYGTNAYTASLGRTHVPANEIVTLEDYRARYKQYRRDEKLKLAHQKKPFIAVWDDHEITNDTYKDGAENHQPKEGDFSVRKLAALKAYSEYIPLKTGNDSRIYRDFHFGNLLSLYMLDTRVIARDKQLEYATYFSSNGSFNATAFQADLLNPNRQLLGSEQMSWLGSKIASSTSTWQVLGQQVLMTKMMLPSELLLLMAQINGEIDALGSAQPATLQAFQTSVSGLVTIKSRILANDPTVTAADKLRLSTVLPYNLDAWDGYPIEREKLYALLNGKKVVTLAGDTHNAWQGELKSSSNKVVGIEIATSSVSSPGLETYLGIGGTQLVQFEQALNLLIDDLEYSNLSKRGYLKATFSATDVKAEWFFATTVFEAGAAVNLEKTITKS</sequence>
<dbReference type="InterPro" id="IPR052900">
    <property type="entry name" value="Phospholipid_Metab_Enz"/>
</dbReference>
<accession>A0ABU9NPB7</accession>
<comment type="caution">
    <text evidence="4">The sequence shown here is derived from an EMBL/GenBank/DDBJ whole genome shotgun (WGS) entry which is preliminary data.</text>
</comment>
<dbReference type="SUPFAM" id="SSF56300">
    <property type="entry name" value="Metallo-dependent phosphatases"/>
    <property type="match status" value="1"/>
</dbReference>
<reference evidence="4 5" key="1">
    <citation type="submission" date="2024-03" db="EMBL/GenBank/DDBJ databases">
        <title>Two novel species of the genus Flavobacterium exhibiting potentially degradation of complex polysaccharides.</title>
        <authorList>
            <person name="Lian X."/>
        </authorList>
    </citation>
    <scope>NUCLEOTIDE SEQUENCE [LARGE SCALE GENOMIC DNA]</scope>
    <source>
        <strain evidence="4 5">N6</strain>
    </source>
</reference>
<dbReference type="Pfam" id="PF16655">
    <property type="entry name" value="PhoD_N"/>
    <property type="match status" value="1"/>
</dbReference>
<evidence type="ECO:0000313" key="5">
    <source>
        <dbReference type="Proteomes" id="UP001468798"/>
    </source>
</evidence>
<dbReference type="GO" id="GO:0016787">
    <property type="term" value="F:hydrolase activity"/>
    <property type="evidence" value="ECO:0007669"/>
    <property type="project" value="UniProtKB-KW"/>
</dbReference>
<feature type="signal peptide" evidence="1">
    <location>
        <begin position="1"/>
        <end position="24"/>
    </location>
</feature>
<evidence type="ECO:0000259" key="2">
    <source>
        <dbReference type="Pfam" id="PF09423"/>
    </source>
</evidence>
<keyword evidence="5" id="KW-1185">Reference proteome</keyword>
<evidence type="ECO:0000256" key="1">
    <source>
        <dbReference type="SAM" id="SignalP"/>
    </source>
</evidence>
<dbReference type="CDD" id="cd07389">
    <property type="entry name" value="MPP_PhoD"/>
    <property type="match status" value="1"/>
</dbReference>
<dbReference type="Pfam" id="PF09423">
    <property type="entry name" value="PhoD"/>
    <property type="match status" value="1"/>
</dbReference>
<evidence type="ECO:0000259" key="3">
    <source>
        <dbReference type="Pfam" id="PF16655"/>
    </source>
</evidence>
<dbReference type="Proteomes" id="UP001468798">
    <property type="component" value="Unassembled WGS sequence"/>
</dbReference>